<dbReference type="Proteomes" id="UP000480929">
    <property type="component" value="Unassembled WGS sequence"/>
</dbReference>
<comment type="caution">
    <text evidence="2">The sequence shown here is derived from an EMBL/GenBank/DDBJ whole genome shotgun (WGS) entry which is preliminary data.</text>
</comment>
<feature type="transmembrane region" description="Helical" evidence="1">
    <location>
        <begin position="20"/>
        <end position="43"/>
    </location>
</feature>
<keyword evidence="1" id="KW-0812">Transmembrane</keyword>
<sequence length="246" mass="28404">MANQAKTRTSDRFIPTRTLVFALISLIGSGLLIQNLDFLYPLFHQPEPLPQAVVELPPFLEGCRSDEVNRMTVTQCEDRLYLDLQYHCSNMEMTREQQLLKAQGLSEDTRSYLDFGITVEQFDDGQKLETALIQELMRWAQFYQRAGCFYSCVRINETEITEANMLDFVEVLDAQSWQADRLLRVEDMIVGTAGMRMFSFNRINRTKINADPTQSIPWNLTDPKVIAKIRPLIDTEVPPHLQFSTE</sequence>
<dbReference type="EMBL" id="WKPJ01000022">
    <property type="protein sequence ID" value="MSA90253.1"/>
    <property type="molecule type" value="Genomic_DNA"/>
</dbReference>
<dbReference type="RefSeq" id="WP_154239452.1">
    <property type="nucleotide sequence ID" value="NZ_CALJPI010000258.1"/>
</dbReference>
<keyword evidence="5" id="KW-1185">Reference proteome</keyword>
<accession>A0A6N7S8N7</accession>
<evidence type="ECO:0000313" key="2">
    <source>
        <dbReference type="EMBL" id="MSA90253.1"/>
    </source>
</evidence>
<organism evidence="2 4">
    <name type="scientific">Holdemania massiliensis</name>
    <dbReference type="NCBI Taxonomy" id="1468449"/>
    <lineage>
        <taxon>Bacteria</taxon>
        <taxon>Bacillati</taxon>
        <taxon>Bacillota</taxon>
        <taxon>Erysipelotrichia</taxon>
        <taxon>Erysipelotrichales</taxon>
        <taxon>Erysipelotrichaceae</taxon>
        <taxon>Holdemania</taxon>
    </lineage>
</organism>
<evidence type="ECO:0000313" key="3">
    <source>
        <dbReference type="EMBL" id="MSC33983.1"/>
    </source>
</evidence>
<evidence type="ECO:0000313" key="4">
    <source>
        <dbReference type="Proteomes" id="UP000433575"/>
    </source>
</evidence>
<proteinExistence type="predicted"/>
<dbReference type="AlphaFoldDB" id="A0A6N7S8N7"/>
<name>A0A6N7S8N7_9FIRM</name>
<dbReference type="Proteomes" id="UP000433575">
    <property type="component" value="Unassembled WGS sequence"/>
</dbReference>
<keyword evidence="1" id="KW-0472">Membrane</keyword>
<reference evidence="4 5" key="1">
    <citation type="journal article" date="2019" name="Nat. Med.">
        <title>A library of human gut bacterial isolates paired with longitudinal multiomics data enables mechanistic microbiome research.</title>
        <authorList>
            <person name="Poyet M."/>
            <person name="Groussin M."/>
            <person name="Gibbons S.M."/>
            <person name="Avila-Pacheco J."/>
            <person name="Jiang X."/>
            <person name="Kearney S.M."/>
            <person name="Perrotta A.R."/>
            <person name="Berdy B."/>
            <person name="Zhao S."/>
            <person name="Lieberman T.D."/>
            <person name="Swanson P.K."/>
            <person name="Smith M."/>
            <person name="Roesemann S."/>
            <person name="Alexander J.E."/>
            <person name="Rich S.A."/>
            <person name="Livny J."/>
            <person name="Vlamakis H."/>
            <person name="Clish C."/>
            <person name="Bullock K."/>
            <person name="Deik A."/>
            <person name="Scott J."/>
            <person name="Pierce K.A."/>
            <person name="Xavier R.J."/>
            <person name="Alm E.J."/>
        </authorList>
    </citation>
    <scope>NUCLEOTIDE SEQUENCE [LARGE SCALE GENOMIC DNA]</scope>
    <source>
        <strain evidence="2 4">BIOML-A4</strain>
        <strain evidence="3 5">BIOML-A5</strain>
    </source>
</reference>
<keyword evidence="1" id="KW-1133">Transmembrane helix</keyword>
<dbReference type="EMBL" id="WKPI01000024">
    <property type="protein sequence ID" value="MSC33983.1"/>
    <property type="molecule type" value="Genomic_DNA"/>
</dbReference>
<evidence type="ECO:0000313" key="5">
    <source>
        <dbReference type="Proteomes" id="UP000480929"/>
    </source>
</evidence>
<protein>
    <submittedName>
        <fullName evidence="2">Uncharacterized protein</fullName>
    </submittedName>
</protein>
<gene>
    <name evidence="3" type="ORF">GKD88_12720</name>
    <name evidence="2" type="ORF">GKE08_13050</name>
</gene>
<evidence type="ECO:0000256" key="1">
    <source>
        <dbReference type="SAM" id="Phobius"/>
    </source>
</evidence>